<evidence type="ECO:0000256" key="7">
    <source>
        <dbReference type="SAM" id="Coils"/>
    </source>
</evidence>
<feature type="compositionally biased region" description="Basic and acidic residues" evidence="8">
    <location>
        <begin position="112"/>
        <end position="136"/>
    </location>
</feature>
<keyword evidence="3 6" id="KW-0690">Ribosome biogenesis</keyword>
<dbReference type="InParanoid" id="A0A1S0TZ82"/>
<dbReference type="RefSeq" id="XP_020302648.1">
    <property type="nucleotide sequence ID" value="XM_020447084.1"/>
</dbReference>
<keyword evidence="7" id="KW-0175">Coiled coil</keyword>
<keyword evidence="5 6" id="KW-0539">Nucleus</keyword>
<dbReference type="InterPro" id="IPR009292">
    <property type="entry name" value="RRP36"/>
</dbReference>
<dbReference type="AlphaFoldDB" id="A0A1S0TZ82"/>
<dbReference type="GO" id="GO:0030686">
    <property type="term" value="C:90S preribosome"/>
    <property type="evidence" value="ECO:0007669"/>
    <property type="project" value="TreeGrafter"/>
</dbReference>
<dbReference type="GO" id="GO:0005730">
    <property type="term" value="C:nucleolus"/>
    <property type="evidence" value="ECO:0007669"/>
    <property type="project" value="UniProtKB-SubCell"/>
</dbReference>
<feature type="compositionally biased region" description="Basic and acidic residues" evidence="8">
    <location>
        <begin position="32"/>
        <end position="42"/>
    </location>
</feature>
<feature type="region of interest" description="Disordered" evidence="8">
    <location>
        <begin position="425"/>
        <end position="453"/>
    </location>
</feature>
<dbReference type="PANTHER" id="PTHR21738:SF0">
    <property type="entry name" value="RIBOSOMAL RNA PROCESSING PROTEIN 36 HOMOLOG"/>
    <property type="match status" value="1"/>
</dbReference>
<evidence type="ECO:0000256" key="6">
    <source>
        <dbReference type="RuleBase" id="RU368027"/>
    </source>
</evidence>
<evidence type="ECO:0000256" key="2">
    <source>
        <dbReference type="ARBA" id="ARBA00009418"/>
    </source>
</evidence>
<comment type="function">
    <text evidence="6">Component of the 90S pre-ribosome involved in the maturation of rRNAs. Required for early cleavages of the pre-RNAs in the 40S ribosomal subunit maturation pathway.</text>
</comment>
<protein>
    <recommendedName>
        <fullName evidence="6">rRNA biogenesis protein RRP36</fullName>
    </recommendedName>
</protein>
<dbReference type="EMBL" id="JH712370">
    <property type="protein sequence ID" value="EFO22301.1"/>
    <property type="molecule type" value="Genomic_DNA"/>
</dbReference>
<comment type="subcellular location">
    <subcellularLocation>
        <location evidence="1 6">Nucleus</location>
        <location evidence="1 6">Nucleolus</location>
    </subcellularLocation>
</comment>
<dbReference type="KEGG" id="loa:LOAG_06184"/>
<evidence type="ECO:0000256" key="3">
    <source>
        <dbReference type="ARBA" id="ARBA00022517"/>
    </source>
</evidence>
<feature type="region of interest" description="Disordered" evidence="8">
    <location>
        <begin position="1"/>
        <end position="54"/>
    </location>
</feature>
<feature type="coiled-coil region" evidence="7">
    <location>
        <begin position="336"/>
        <end position="373"/>
    </location>
</feature>
<name>A0A1S0TZ82_LOALO</name>
<evidence type="ECO:0000256" key="1">
    <source>
        <dbReference type="ARBA" id="ARBA00004604"/>
    </source>
</evidence>
<dbReference type="CTD" id="9943595"/>
<comment type="similarity">
    <text evidence="2 6">Belongs to the RRP36 family.</text>
</comment>
<feature type="region of interest" description="Disordered" evidence="8">
    <location>
        <begin position="84"/>
        <end position="189"/>
    </location>
</feature>
<keyword evidence="4 6" id="KW-0698">rRNA processing</keyword>
<dbReference type="OMA" id="PRFDNRC"/>
<dbReference type="PANTHER" id="PTHR21738">
    <property type="entry name" value="RIBOSOMAL RNA PROCESSING PROTEIN 36 HOMOLOG"/>
    <property type="match status" value="1"/>
</dbReference>
<dbReference type="GO" id="GO:0000462">
    <property type="term" value="P:maturation of SSU-rRNA from tricistronic rRNA transcript (SSU-rRNA, 5.8S rRNA, LSU-rRNA)"/>
    <property type="evidence" value="ECO:0007669"/>
    <property type="project" value="TreeGrafter"/>
</dbReference>
<evidence type="ECO:0000256" key="4">
    <source>
        <dbReference type="ARBA" id="ARBA00022552"/>
    </source>
</evidence>
<reference evidence="9" key="1">
    <citation type="submission" date="2012-04" db="EMBL/GenBank/DDBJ databases">
        <title>The Genome Sequence of Loa loa.</title>
        <authorList>
            <consortium name="The Broad Institute Genome Sequencing Platform"/>
            <consortium name="Broad Institute Genome Sequencing Center for Infectious Disease"/>
            <person name="Nutman T.B."/>
            <person name="Fink D.L."/>
            <person name="Russ C."/>
            <person name="Young S."/>
            <person name="Zeng Q."/>
            <person name="Gargeya S."/>
            <person name="Alvarado L."/>
            <person name="Berlin A."/>
            <person name="Chapman S.B."/>
            <person name="Chen Z."/>
            <person name="Freedman E."/>
            <person name="Gellesch M."/>
            <person name="Goldberg J."/>
            <person name="Griggs A."/>
            <person name="Gujja S."/>
            <person name="Heilman E.R."/>
            <person name="Heiman D."/>
            <person name="Howarth C."/>
            <person name="Mehta T."/>
            <person name="Neiman D."/>
            <person name="Pearson M."/>
            <person name="Roberts A."/>
            <person name="Saif S."/>
            <person name="Shea T."/>
            <person name="Shenoy N."/>
            <person name="Sisk P."/>
            <person name="Stolte C."/>
            <person name="Sykes S."/>
            <person name="White J."/>
            <person name="Yandava C."/>
            <person name="Haas B."/>
            <person name="Henn M.R."/>
            <person name="Nusbaum C."/>
            <person name="Birren B."/>
        </authorList>
    </citation>
    <scope>NUCLEOTIDE SEQUENCE [LARGE SCALE GENOMIC DNA]</scope>
</reference>
<feature type="compositionally biased region" description="Basic and acidic residues" evidence="8">
    <location>
        <begin position="160"/>
        <end position="171"/>
    </location>
</feature>
<gene>
    <name evidence="9" type="ORF">LOAG_06184</name>
</gene>
<organism evidence="9">
    <name type="scientific">Loa loa</name>
    <name type="common">Eye worm</name>
    <name type="synonym">Filaria loa</name>
    <dbReference type="NCBI Taxonomy" id="7209"/>
    <lineage>
        <taxon>Eukaryota</taxon>
        <taxon>Metazoa</taxon>
        <taxon>Ecdysozoa</taxon>
        <taxon>Nematoda</taxon>
        <taxon>Chromadorea</taxon>
        <taxon>Rhabditida</taxon>
        <taxon>Spirurina</taxon>
        <taxon>Spiruromorpha</taxon>
        <taxon>Filarioidea</taxon>
        <taxon>Onchocercidae</taxon>
        <taxon>Loa</taxon>
    </lineage>
</organism>
<proteinExistence type="inferred from homology"/>
<evidence type="ECO:0000256" key="8">
    <source>
        <dbReference type="SAM" id="MobiDB-lite"/>
    </source>
</evidence>
<feature type="compositionally biased region" description="Basic and acidic residues" evidence="8">
    <location>
        <begin position="180"/>
        <end position="189"/>
    </location>
</feature>
<sequence>MAEEILNMQRTFPKKTIFNNNSKSKKGKWKRGREMEKRKEENYIPSNFNENDCNCDNDEIEMKLEQQSKDKKTKKAQKQAAYVAKKTKKQSDESLNAEEFGKKNISAENDETMTRTSDDNDQLRSRKRLLEGNRLNDRKKRVSSISDEVKNSTSSTSNVRKSEMETKDDKFSSTSSVAQELDRHSSDAKEVALMEPRKPIQNLITSLAEEHEEANLDNTEFREEIAKIPLGKAKQLQERIGKKLFDRAFFVDDSSSSLNNKSARRAFVRENPKRPREVSSKIPVSKFRNVFENEKLERPIFDPRFDSRCGEFNDYIYHNNYSFLDEIRQREKKILIEELKNATEEGNVNRNRLKEALRKMKNQEKTRADVNRRKEIIRELRHENNERMRQGLPPIFKTRAQIRELIWRKKYDDLKGGKKLEKYLRRKTKKQDKKYDVSTSVSHENEVISLSSD</sequence>
<evidence type="ECO:0000256" key="5">
    <source>
        <dbReference type="ARBA" id="ARBA00023242"/>
    </source>
</evidence>
<keyword evidence="6" id="KW-0687">Ribonucleoprotein</keyword>
<accession>A0A1S0TZ82</accession>
<feature type="compositionally biased region" description="Polar residues" evidence="8">
    <location>
        <begin position="143"/>
        <end position="159"/>
    </location>
</feature>
<comment type="subunit">
    <text evidence="6">Associates with 90S and pre-40S pre-ribosomal particles.</text>
</comment>
<dbReference type="OrthoDB" id="448446at2759"/>
<dbReference type="GeneID" id="9943595"/>
<evidence type="ECO:0000313" key="9">
    <source>
        <dbReference type="EMBL" id="EFO22301.1"/>
    </source>
</evidence>
<dbReference type="Pfam" id="PF06102">
    <property type="entry name" value="RRP36"/>
    <property type="match status" value="1"/>
</dbReference>
<feature type="compositionally biased region" description="Polar residues" evidence="8">
    <location>
        <begin position="437"/>
        <end position="453"/>
    </location>
</feature>